<evidence type="ECO:0000313" key="2">
    <source>
        <dbReference type="Proteomes" id="UP000309038"/>
    </source>
</evidence>
<proteinExistence type="predicted"/>
<accession>A0A4S4KIM6</accession>
<sequence length="193" mass="21373">MLQHHLTFHGKWTDKIEDSYPRHFRLQLRAEVESKASMDRESEYIALSAENEYSSDLSALAIRGSYTNNPHVLVKIECSRNSPIAITTSYDGVSDDVGFTITAYSPLPISWIEESQQSPYSDKIKGAFTISLTSISGQVHEKSGSEIMYGGQRITEIVHSDIAATSGPYSYGHARVAKDLPGLDDHLASSQNF</sequence>
<evidence type="ECO:0000313" key="1">
    <source>
        <dbReference type="EMBL" id="THG97826.1"/>
    </source>
</evidence>
<dbReference type="AlphaFoldDB" id="A0A4S4KIM6"/>
<dbReference type="Proteomes" id="UP000309038">
    <property type="component" value="Unassembled WGS sequence"/>
</dbReference>
<keyword evidence="2" id="KW-1185">Reference proteome</keyword>
<gene>
    <name evidence="1" type="ORF">EW026_g4243</name>
</gene>
<protein>
    <submittedName>
        <fullName evidence="1">Uncharacterized protein</fullName>
    </submittedName>
</protein>
<reference evidence="1 2" key="1">
    <citation type="submission" date="2019-02" db="EMBL/GenBank/DDBJ databases">
        <title>Genome sequencing of the rare red list fungi Phlebia centrifuga.</title>
        <authorList>
            <person name="Buettner E."/>
            <person name="Kellner H."/>
        </authorList>
    </citation>
    <scope>NUCLEOTIDE SEQUENCE [LARGE SCALE GENOMIC DNA]</scope>
    <source>
        <strain evidence="1 2">DSM 108282</strain>
    </source>
</reference>
<comment type="caution">
    <text evidence="1">The sequence shown here is derived from an EMBL/GenBank/DDBJ whole genome shotgun (WGS) entry which is preliminary data.</text>
</comment>
<name>A0A4S4KIM6_9APHY</name>
<organism evidence="1 2">
    <name type="scientific">Hermanssonia centrifuga</name>
    <dbReference type="NCBI Taxonomy" id="98765"/>
    <lineage>
        <taxon>Eukaryota</taxon>
        <taxon>Fungi</taxon>
        <taxon>Dikarya</taxon>
        <taxon>Basidiomycota</taxon>
        <taxon>Agaricomycotina</taxon>
        <taxon>Agaricomycetes</taxon>
        <taxon>Polyporales</taxon>
        <taxon>Meruliaceae</taxon>
        <taxon>Hermanssonia</taxon>
    </lineage>
</organism>
<dbReference type="EMBL" id="SGPJ01000147">
    <property type="protein sequence ID" value="THG97826.1"/>
    <property type="molecule type" value="Genomic_DNA"/>
</dbReference>